<sequence>MFGRGSGIETVSPMDQGPKYSKCCGGDGLKNVVNCILGKINLVEIEFIIANCLDMLFSLLSVNVVSVKRCENKAAHCLVGVARNLGSLSWSWNVPDPVSSIVFSELFECNE</sequence>
<evidence type="ECO:0000313" key="1">
    <source>
        <dbReference type="EMBL" id="GAU45845.1"/>
    </source>
</evidence>
<keyword evidence="2" id="KW-1185">Reference proteome</keyword>
<accession>A0A2Z6PB08</accession>
<dbReference type="Proteomes" id="UP000242715">
    <property type="component" value="Unassembled WGS sequence"/>
</dbReference>
<name>A0A2Z6PB08_TRISU</name>
<dbReference type="EMBL" id="DF974154">
    <property type="protein sequence ID" value="GAU45845.1"/>
    <property type="molecule type" value="Genomic_DNA"/>
</dbReference>
<dbReference type="OrthoDB" id="1434107at2759"/>
<organism evidence="1 2">
    <name type="scientific">Trifolium subterraneum</name>
    <name type="common">Subterranean clover</name>
    <dbReference type="NCBI Taxonomy" id="3900"/>
    <lineage>
        <taxon>Eukaryota</taxon>
        <taxon>Viridiplantae</taxon>
        <taxon>Streptophyta</taxon>
        <taxon>Embryophyta</taxon>
        <taxon>Tracheophyta</taxon>
        <taxon>Spermatophyta</taxon>
        <taxon>Magnoliopsida</taxon>
        <taxon>eudicotyledons</taxon>
        <taxon>Gunneridae</taxon>
        <taxon>Pentapetalae</taxon>
        <taxon>rosids</taxon>
        <taxon>fabids</taxon>
        <taxon>Fabales</taxon>
        <taxon>Fabaceae</taxon>
        <taxon>Papilionoideae</taxon>
        <taxon>50 kb inversion clade</taxon>
        <taxon>NPAAA clade</taxon>
        <taxon>Hologalegina</taxon>
        <taxon>IRL clade</taxon>
        <taxon>Trifolieae</taxon>
        <taxon>Trifolium</taxon>
    </lineage>
</organism>
<proteinExistence type="predicted"/>
<evidence type="ECO:0008006" key="3">
    <source>
        <dbReference type="Google" id="ProtNLM"/>
    </source>
</evidence>
<gene>
    <name evidence="1" type="ORF">TSUD_371410</name>
</gene>
<evidence type="ECO:0000313" key="2">
    <source>
        <dbReference type="Proteomes" id="UP000242715"/>
    </source>
</evidence>
<protein>
    <recommendedName>
        <fullName evidence="3">RNase H type-1 domain-containing protein</fullName>
    </recommendedName>
</protein>
<reference evidence="2" key="1">
    <citation type="journal article" date="2017" name="Front. Plant Sci.">
        <title>Climate Clever Clovers: New Paradigm to Reduce the Environmental Footprint of Ruminants by Breeding Low Methanogenic Forages Utilizing Haplotype Variation.</title>
        <authorList>
            <person name="Kaur P."/>
            <person name="Appels R."/>
            <person name="Bayer P.E."/>
            <person name="Keeble-Gagnere G."/>
            <person name="Wang J."/>
            <person name="Hirakawa H."/>
            <person name="Shirasawa K."/>
            <person name="Vercoe P."/>
            <person name="Stefanova K."/>
            <person name="Durmic Z."/>
            <person name="Nichols P."/>
            <person name="Revell C."/>
            <person name="Isobe S.N."/>
            <person name="Edwards D."/>
            <person name="Erskine W."/>
        </authorList>
    </citation>
    <scope>NUCLEOTIDE SEQUENCE [LARGE SCALE GENOMIC DNA]</scope>
    <source>
        <strain evidence="2">cv. Daliak</strain>
    </source>
</reference>
<dbReference type="AlphaFoldDB" id="A0A2Z6PB08"/>